<dbReference type="Pfam" id="PF20434">
    <property type="entry name" value="BD-FAE"/>
    <property type="match status" value="1"/>
</dbReference>
<dbReference type="Proteomes" id="UP001623600">
    <property type="component" value="Unassembled WGS sequence"/>
</dbReference>
<accession>A0ABW8SB60</accession>
<sequence length="319" mass="36113">MIDRNDAIGVEVSNEALLMLDVERVFNKTYLDVPYASEHEHQKMDIIIPNEGEGPFPVVINIHGGAWFFGDKRNIHTRSGIQLVFEGYAVATINYRLSGDAKWPAQIYDCKAAVRFLRANAEKYNINTDKIGVISNSSGGHLASMLAATEGQSKFEDLSMGNSEYSSSVQAVATWYGVFDLVKTEEHKRQLVRVGETFKYEDDGVTERLMGCKLKGNEDKYADASPVSHINKNMPPMLIQQGTSDTVVPYLQAIDFFNKYVRFCGDKDVHIDLLEAAIHGDEAFRTDENMWKVLKFFDKHIMEVKDRKYRSIPEIPLVK</sequence>
<evidence type="ECO:0000256" key="1">
    <source>
        <dbReference type="ARBA" id="ARBA00022801"/>
    </source>
</evidence>
<dbReference type="PANTHER" id="PTHR48081">
    <property type="entry name" value="AB HYDROLASE SUPERFAMILY PROTEIN C4A8.06C"/>
    <property type="match status" value="1"/>
</dbReference>
<dbReference type="InterPro" id="IPR050300">
    <property type="entry name" value="GDXG_lipolytic_enzyme"/>
</dbReference>
<dbReference type="InterPro" id="IPR049492">
    <property type="entry name" value="BD-FAE-like_dom"/>
</dbReference>
<dbReference type="Gene3D" id="3.40.50.1820">
    <property type="entry name" value="alpha/beta hydrolase"/>
    <property type="match status" value="1"/>
</dbReference>
<comment type="caution">
    <text evidence="3">The sequence shown here is derived from an EMBL/GenBank/DDBJ whole genome shotgun (WGS) entry which is preliminary data.</text>
</comment>
<dbReference type="InterPro" id="IPR029058">
    <property type="entry name" value="AB_hydrolase_fold"/>
</dbReference>
<keyword evidence="4" id="KW-1185">Reference proteome</keyword>
<reference evidence="3 4" key="1">
    <citation type="submission" date="2024-11" db="EMBL/GenBank/DDBJ databases">
        <authorList>
            <person name="Heng Y.C."/>
            <person name="Lim A.C.H."/>
            <person name="Lee J.K.Y."/>
            <person name="Kittelmann S."/>
        </authorList>
    </citation>
    <scope>NUCLEOTIDE SEQUENCE [LARGE SCALE GENOMIC DNA]</scope>
    <source>
        <strain evidence="3 4">WILCCON 0112</strain>
    </source>
</reference>
<dbReference type="RefSeq" id="WP_406762247.1">
    <property type="nucleotide sequence ID" value="NZ_JBJIAB010000033.1"/>
</dbReference>
<evidence type="ECO:0000259" key="2">
    <source>
        <dbReference type="Pfam" id="PF20434"/>
    </source>
</evidence>
<proteinExistence type="predicted"/>
<dbReference type="SUPFAM" id="SSF53474">
    <property type="entry name" value="alpha/beta-Hydrolases"/>
    <property type="match status" value="1"/>
</dbReference>
<name>A0ABW8SB60_9CLOT</name>
<dbReference type="PANTHER" id="PTHR48081:SF13">
    <property type="entry name" value="ALPHA_BETA HYDROLASE"/>
    <property type="match status" value="1"/>
</dbReference>
<feature type="domain" description="BD-FAE-like" evidence="2">
    <location>
        <begin position="44"/>
        <end position="259"/>
    </location>
</feature>
<keyword evidence="1 3" id="KW-0378">Hydrolase</keyword>
<dbReference type="EMBL" id="JBJIAB010000033">
    <property type="protein sequence ID" value="MFL0167440.1"/>
    <property type="molecule type" value="Genomic_DNA"/>
</dbReference>
<evidence type="ECO:0000313" key="3">
    <source>
        <dbReference type="EMBL" id="MFL0167440.1"/>
    </source>
</evidence>
<dbReference type="GO" id="GO:0016787">
    <property type="term" value="F:hydrolase activity"/>
    <property type="evidence" value="ECO:0007669"/>
    <property type="project" value="UniProtKB-KW"/>
</dbReference>
<evidence type="ECO:0000313" key="4">
    <source>
        <dbReference type="Proteomes" id="UP001623600"/>
    </source>
</evidence>
<gene>
    <name evidence="3" type="ORF">ACJDTP_20440</name>
</gene>
<organism evidence="3 4">
    <name type="scientific">Candidatus Clostridium helianthi</name>
    <dbReference type="NCBI Taxonomy" id="3381660"/>
    <lineage>
        <taxon>Bacteria</taxon>
        <taxon>Bacillati</taxon>
        <taxon>Bacillota</taxon>
        <taxon>Clostridia</taxon>
        <taxon>Eubacteriales</taxon>
        <taxon>Clostridiaceae</taxon>
        <taxon>Clostridium</taxon>
    </lineage>
</organism>
<protein>
    <submittedName>
        <fullName evidence="3">Alpha/beta hydrolase fold domain-containing protein</fullName>
    </submittedName>
</protein>